<gene>
    <name evidence="1" type="ORF">Pint_17196</name>
</gene>
<evidence type="ECO:0000313" key="1">
    <source>
        <dbReference type="EMBL" id="KAJ0041986.1"/>
    </source>
</evidence>
<evidence type="ECO:0000313" key="2">
    <source>
        <dbReference type="Proteomes" id="UP001163603"/>
    </source>
</evidence>
<proteinExistence type="predicted"/>
<reference evidence="2" key="1">
    <citation type="journal article" date="2023" name="G3 (Bethesda)">
        <title>Genome assembly and association tests identify interacting loci associated with vigor, precocity, and sex in interspecific pistachio rootstocks.</title>
        <authorList>
            <person name="Palmer W."/>
            <person name="Jacygrad E."/>
            <person name="Sagayaradj S."/>
            <person name="Cavanaugh K."/>
            <person name="Han R."/>
            <person name="Bertier L."/>
            <person name="Beede B."/>
            <person name="Kafkas S."/>
            <person name="Golino D."/>
            <person name="Preece J."/>
            <person name="Michelmore R."/>
        </authorList>
    </citation>
    <scope>NUCLEOTIDE SEQUENCE [LARGE SCALE GENOMIC DNA]</scope>
</reference>
<name>A0ACC0YUK8_9ROSI</name>
<keyword evidence="2" id="KW-1185">Reference proteome</keyword>
<comment type="caution">
    <text evidence="1">The sequence shown here is derived from an EMBL/GenBank/DDBJ whole genome shotgun (WGS) entry which is preliminary data.</text>
</comment>
<accession>A0ACC0YUK8</accession>
<dbReference type="EMBL" id="CM047739">
    <property type="protein sequence ID" value="KAJ0041986.1"/>
    <property type="molecule type" value="Genomic_DNA"/>
</dbReference>
<organism evidence="1 2">
    <name type="scientific">Pistacia integerrima</name>
    <dbReference type="NCBI Taxonomy" id="434235"/>
    <lineage>
        <taxon>Eukaryota</taxon>
        <taxon>Viridiplantae</taxon>
        <taxon>Streptophyta</taxon>
        <taxon>Embryophyta</taxon>
        <taxon>Tracheophyta</taxon>
        <taxon>Spermatophyta</taxon>
        <taxon>Magnoliopsida</taxon>
        <taxon>eudicotyledons</taxon>
        <taxon>Gunneridae</taxon>
        <taxon>Pentapetalae</taxon>
        <taxon>rosids</taxon>
        <taxon>malvids</taxon>
        <taxon>Sapindales</taxon>
        <taxon>Anacardiaceae</taxon>
        <taxon>Pistacia</taxon>
    </lineage>
</organism>
<protein>
    <submittedName>
        <fullName evidence="1">Uncharacterized protein</fullName>
    </submittedName>
</protein>
<sequence>MIRNTMICGKVLVIAEVSLSEMRGGEGWVGGVHNYTGLLRSHTSPSIIRSGIFCFLNEEEIQYVTTLLAIFENISVNELREFVEYGTEGSILLLRTCLDDVNFDREDIQKLQLRPDILAAIFRYLLDQPNFGTVFAESLGSMVISEKFLGGLCDALHLSVFEKIALGLALADINNAEMRTIRQNFSMGQIEELCGNPASIGSAEKIQNIIIFLYRSEGLAKHVDSFMQMLSLMDPKERTPLILAPLLSSNLQEARSLGNLDTFYGCSESEFDAILAEMESETSMADIMRELGYGCTFNSSHCKEVLSLFSPLTEVTLSRILSTIARTFVGLEDNQNSYSTFCSAIGSTASSDLNGFSSWNVDVLVNSIKELAPRTNWVHVMEHLDHEGFFIPNNGAFSFFMSTYAHACQDPFPLHAVCGSVWKNADGQLSFLRYAVSAPPEIFTFDHSVKKLAYNEVLYGYEHPDGPGNHAWLSLDLLEVLCQLAERGHMGSVRAMLEYPLKHTPGILLLGIAQINTAYNLLQCEVVSTVFPLIVASAMKSVILHLWHSNPKLVTCGFIDMIRIDQGNMLKIVDICQELKILQLLLEQSPFSFGIRLAVLASQKEYINLETWLNDNLTVYKDIFLAECLKFLKEMTFDAADDVSANLFEHSGAVVNLQTETNLTILKVLQDNSKQFASDHVAEELKRMQETSLHVGPRLQNVGASDASASEGYADDIEDEVNSYFQKIFSGQVPIDTIVQMLARFKESYEQREQLIFRCMIHNLFEEYSFFLQYPEKQLKIAAVLFGSLIKHRLVTHLELGIALRGVLDALRKPIDSKIFSFGTKALEQFLDCLVELPQYCNHILQISHLRGTHPELVALVERALARASSGYSELNRANGGPTDPHNGSPATSENVEVTYGFETLSHVMHLNMLYLAGVNAELLIPEWRIGSYIAFHLYNCTYSEFDHLASGEEVVPDSSQLLGSRNTQPGQQLSSPIQMQQGYQLFLRDRHKESTTSNSYAKPLLSLSTHPSVISSDTASYQNSSQILSSQNTASVQAALSSSSSFLHSSRGITSTSVLRQNSYNTGFGSALNIETLIVAAERRDTAIKAPASEVQDKILFMINNISTLNIDAKAKDFTEILSEQYYSWFAQYMVMKRASIEPNFHDLYLKFLDKVNSKALNKEIVKAAYENCKVLLRSELIKSSSEERSLLKNLGSWLGKFTIGRNQVLRASEIDPKSLIIEAYQKGLMIAVIPFTSKILEPCQSSLAYQPPNPWTMAILGLLTEIYLMPNLKMNLKFDIEVLFKNLGVDMKEVKPTSLLKDCVRAVEGNPDFSNKDIGASQPQVVTEVNSGIIPTLNLVDLNPEIVNSSHPGGRLKVIPQYVGGLHLASGPLVEDEKIAGLGLPDRLPSAQVAPSQPPYSVGQLPSPIHNFGNHIILNQKLSALGLHYFQRVVPSAMELAIKEVMLSIVQRSVAIATQTTKELVLKEPLRISISNQLRSSFQGSNISNELLEQAVPLVMNDNLDLGCAVIEQAATEKVYLFASLIVFS</sequence>
<dbReference type="Proteomes" id="UP001163603">
    <property type="component" value="Chromosome 4"/>
</dbReference>